<dbReference type="PANTHER" id="PTHR31454:SF2">
    <property type="entry name" value="ACTIVE REGULATOR OF SIRT1"/>
    <property type="match status" value="1"/>
</dbReference>
<comment type="subcellular location">
    <subcellularLocation>
        <location evidence="1">Nucleus</location>
        <location evidence="1">Nucleolus</location>
    </subcellularLocation>
</comment>
<dbReference type="AlphaFoldDB" id="D6WDT5"/>
<gene>
    <name evidence="6" type="primary">AUGUSTUS-3.0.2_03712</name>
    <name evidence="6" type="ORF">TcasGA2_TC003712</name>
</gene>
<dbReference type="InterPro" id="IPR023262">
    <property type="entry name" value="AROS"/>
</dbReference>
<dbReference type="EMBL" id="KQ971323">
    <property type="protein sequence ID" value="EFA00824.1"/>
    <property type="molecule type" value="Genomic_DNA"/>
</dbReference>
<dbReference type="GO" id="GO:0019899">
    <property type="term" value="F:enzyme binding"/>
    <property type="evidence" value="ECO:0000318"/>
    <property type="project" value="GO_Central"/>
</dbReference>
<evidence type="ECO:0000256" key="5">
    <source>
        <dbReference type="ARBA" id="ARBA00032748"/>
    </source>
</evidence>
<dbReference type="HOGENOM" id="CLU_1798077_0_0_1"/>
<reference evidence="6 7" key="2">
    <citation type="journal article" date="2010" name="Nucleic Acids Res.">
        <title>BeetleBase in 2010: revisions to provide comprehensive genomic information for Tribolium castaneum.</title>
        <authorList>
            <person name="Kim H.S."/>
            <person name="Murphy T."/>
            <person name="Xia J."/>
            <person name="Caragea D."/>
            <person name="Park Y."/>
            <person name="Beeman R.W."/>
            <person name="Lorenzen M.D."/>
            <person name="Butcher S."/>
            <person name="Manak J.R."/>
            <person name="Brown S.J."/>
        </authorList>
    </citation>
    <scope>GENOME REANNOTATION</scope>
    <source>
        <strain evidence="6 7">Georgia GA2</strain>
    </source>
</reference>
<comment type="similarity">
    <text evidence="2">Belongs to the AROS family.</text>
</comment>
<evidence type="ECO:0000313" key="6">
    <source>
        <dbReference type="EMBL" id="EFA00824.1"/>
    </source>
</evidence>
<dbReference type="eggNOG" id="ENOG502SFQY">
    <property type="taxonomic scope" value="Eukaryota"/>
</dbReference>
<evidence type="ECO:0000313" key="7">
    <source>
        <dbReference type="Proteomes" id="UP000007266"/>
    </source>
</evidence>
<organism evidence="6 7">
    <name type="scientific">Tribolium castaneum</name>
    <name type="common">Red flour beetle</name>
    <dbReference type="NCBI Taxonomy" id="7070"/>
    <lineage>
        <taxon>Eukaryota</taxon>
        <taxon>Metazoa</taxon>
        <taxon>Ecdysozoa</taxon>
        <taxon>Arthropoda</taxon>
        <taxon>Hexapoda</taxon>
        <taxon>Insecta</taxon>
        <taxon>Pterygota</taxon>
        <taxon>Neoptera</taxon>
        <taxon>Endopterygota</taxon>
        <taxon>Coleoptera</taxon>
        <taxon>Polyphaga</taxon>
        <taxon>Cucujiformia</taxon>
        <taxon>Tenebrionidae</taxon>
        <taxon>Tenebrionidae incertae sedis</taxon>
        <taxon>Tribolium</taxon>
    </lineage>
</organism>
<evidence type="ECO:0000256" key="1">
    <source>
        <dbReference type="ARBA" id="ARBA00004604"/>
    </source>
</evidence>
<dbReference type="PRINTS" id="PR02029">
    <property type="entry name" value="ACTREGSIRT1"/>
</dbReference>
<protein>
    <recommendedName>
        <fullName evidence="3">Active regulator of SIRT1</fullName>
    </recommendedName>
    <alternativeName>
        <fullName evidence="5">40S ribosomal protein S19-binding protein 1</fullName>
    </alternativeName>
</protein>
<evidence type="ECO:0000256" key="2">
    <source>
        <dbReference type="ARBA" id="ARBA00007318"/>
    </source>
</evidence>
<dbReference type="PhylomeDB" id="D6WDT5"/>
<dbReference type="InParanoid" id="D6WDT5"/>
<dbReference type="GO" id="GO:0005730">
    <property type="term" value="C:nucleolus"/>
    <property type="evidence" value="ECO:0000318"/>
    <property type="project" value="GO_Central"/>
</dbReference>
<keyword evidence="4" id="KW-0539">Nucleus</keyword>
<reference evidence="6 7" key="1">
    <citation type="journal article" date="2008" name="Nature">
        <title>The genome of the model beetle and pest Tribolium castaneum.</title>
        <authorList>
            <consortium name="Tribolium Genome Sequencing Consortium"/>
            <person name="Richards S."/>
            <person name="Gibbs R.A."/>
            <person name="Weinstock G.M."/>
            <person name="Brown S.J."/>
            <person name="Denell R."/>
            <person name="Beeman R.W."/>
            <person name="Gibbs R."/>
            <person name="Beeman R.W."/>
            <person name="Brown S.J."/>
            <person name="Bucher G."/>
            <person name="Friedrich M."/>
            <person name="Grimmelikhuijzen C.J."/>
            <person name="Klingler M."/>
            <person name="Lorenzen M."/>
            <person name="Richards S."/>
            <person name="Roth S."/>
            <person name="Schroder R."/>
            <person name="Tautz D."/>
            <person name="Zdobnov E.M."/>
            <person name="Muzny D."/>
            <person name="Gibbs R.A."/>
            <person name="Weinstock G.M."/>
            <person name="Attaway T."/>
            <person name="Bell S."/>
            <person name="Buhay C.J."/>
            <person name="Chandrabose M.N."/>
            <person name="Chavez D."/>
            <person name="Clerk-Blankenburg K.P."/>
            <person name="Cree A."/>
            <person name="Dao M."/>
            <person name="Davis C."/>
            <person name="Chacko J."/>
            <person name="Dinh H."/>
            <person name="Dugan-Rocha S."/>
            <person name="Fowler G."/>
            <person name="Garner T.T."/>
            <person name="Garnes J."/>
            <person name="Gnirke A."/>
            <person name="Hawes A."/>
            <person name="Hernandez J."/>
            <person name="Hines S."/>
            <person name="Holder M."/>
            <person name="Hume J."/>
            <person name="Jhangiani S.N."/>
            <person name="Joshi V."/>
            <person name="Khan Z.M."/>
            <person name="Jackson L."/>
            <person name="Kovar C."/>
            <person name="Kowis A."/>
            <person name="Lee S."/>
            <person name="Lewis L.R."/>
            <person name="Margolis J."/>
            <person name="Morgan M."/>
            <person name="Nazareth L.V."/>
            <person name="Nguyen N."/>
            <person name="Okwuonu G."/>
            <person name="Parker D."/>
            <person name="Richards S."/>
            <person name="Ruiz S.J."/>
            <person name="Santibanez J."/>
            <person name="Savard J."/>
            <person name="Scherer S.E."/>
            <person name="Schneider B."/>
            <person name="Sodergren E."/>
            <person name="Tautz D."/>
            <person name="Vattahil S."/>
            <person name="Villasana D."/>
            <person name="White C.S."/>
            <person name="Wright R."/>
            <person name="Park Y."/>
            <person name="Beeman R.W."/>
            <person name="Lord J."/>
            <person name="Oppert B."/>
            <person name="Lorenzen M."/>
            <person name="Brown S."/>
            <person name="Wang L."/>
            <person name="Savard J."/>
            <person name="Tautz D."/>
            <person name="Richards S."/>
            <person name="Weinstock G."/>
            <person name="Gibbs R.A."/>
            <person name="Liu Y."/>
            <person name="Worley K."/>
            <person name="Weinstock G."/>
            <person name="Elsik C.G."/>
            <person name="Reese J.T."/>
            <person name="Elhaik E."/>
            <person name="Landan G."/>
            <person name="Graur D."/>
            <person name="Arensburger P."/>
            <person name="Atkinson P."/>
            <person name="Beeman R.W."/>
            <person name="Beidler J."/>
            <person name="Brown S.J."/>
            <person name="Demuth J.P."/>
            <person name="Drury D.W."/>
            <person name="Du Y.Z."/>
            <person name="Fujiwara H."/>
            <person name="Lorenzen M."/>
            <person name="Maselli V."/>
            <person name="Osanai M."/>
            <person name="Park Y."/>
            <person name="Robertson H.M."/>
            <person name="Tu Z."/>
            <person name="Wang J.J."/>
            <person name="Wang S."/>
            <person name="Richards S."/>
            <person name="Song H."/>
            <person name="Zhang L."/>
            <person name="Sodergren E."/>
            <person name="Werner D."/>
            <person name="Stanke M."/>
            <person name="Morgenstern B."/>
            <person name="Solovyev V."/>
            <person name="Kosarev P."/>
            <person name="Brown G."/>
            <person name="Chen H.C."/>
            <person name="Ermolaeva O."/>
            <person name="Hlavina W."/>
            <person name="Kapustin Y."/>
            <person name="Kiryutin B."/>
            <person name="Kitts P."/>
            <person name="Maglott D."/>
            <person name="Pruitt K."/>
            <person name="Sapojnikov V."/>
            <person name="Souvorov A."/>
            <person name="Mackey A.J."/>
            <person name="Waterhouse R.M."/>
            <person name="Wyder S."/>
            <person name="Zdobnov E.M."/>
            <person name="Zdobnov E.M."/>
            <person name="Wyder S."/>
            <person name="Kriventseva E.V."/>
            <person name="Kadowaki T."/>
            <person name="Bork P."/>
            <person name="Aranda M."/>
            <person name="Bao R."/>
            <person name="Beermann A."/>
            <person name="Berns N."/>
            <person name="Bolognesi R."/>
            <person name="Bonneton F."/>
            <person name="Bopp D."/>
            <person name="Brown S.J."/>
            <person name="Bucher G."/>
            <person name="Butts T."/>
            <person name="Chaumot A."/>
            <person name="Denell R.E."/>
            <person name="Ferrier D.E."/>
            <person name="Friedrich M."/>
            <person name="Gordon C.M."/>
            <person name="Jindra M."/>
            <person name="Klingler M."/>
            <person name="Lan Q."/>
            <person name="Lattorff H.M."/>
            <person name="Laudet V."/>
            <person name="von Levetsow C."/>
            <person name="Liu Z."/>
            <person name="Lutz R."/>
            <person name="Lynch J.A."/>
            <person name="da Fonseca R.N."/>
            <person name="Posnien N."/>
            <person name="Reuter R."/>
            <person name="Roth S."/>
            <person name="Savard J."/>
            <person name="Schinko J.B."/>
            <person name="Schmitt C."/>
            <person name="Schoppmeier M."/>
            <person name="Schroder R."/>
            <person name="Shippy T.D."/>
            <person name="Simonnet F."/>
            <person name="Marques-Souza H."/>
            <person name="Tautz D."/>
            <person name="Tomoyasu Y."/>
            <person name="Trauner J."/>
            <person name="Van der Zee M."/>
            <person name="Vervoort M."/>
            <person name="Wittkopp N."/>
            <person name="Wimmer E.A."/>
            <person name="Yang X."/>
            <person name="Jones A.K."/>
            <person name="Sattelle D.B."/>
            <person name="Ebert P.R."/>
            <person name="Nelson D."/>
            <person name="Scott J.G."/>
            <person name="Beeman R.W."/>
            <person name="Muthukrishnan S."/>
            <person name="Kramer K.J."/>
            <person name="Arakane Y."/>
            <person name="Beeman R.W."/>
            <person name="Zhu Q."/>
            <person name="Hogenkamp D."/>
            <person name="Dixit R."/>
            <person name="Oppert B."/>
            <person name="Jiang H."/>
            <person name="Zou Z."/>
            <person name="Marshall J."/>
            <person name="Elpidina E."/>
            <person name="Vinokurov K."/>
            <person name="Oppert C."/>
            <person name="Zou Z."/>
            <person name="Evans J."/>
            <person name="Lu Z."/>
            <person name="Zhao P."/>
            <person name="Sumathipala N."/>
            <person name="Altincicek B."/>
            <person name="Vilcinskas A."/>
            <person name="Williams M."/>
            <person name="Hultmark D."/>
            <person name="Hetru C."/>
            <person name="Jiang H."/>
            <person name="Grimmelikhuijzen C.J."/>
            <person name="Hauser F."/>
            <person name="Cazzamali G."/>
            <person name="Williamson M."/>
            <person name="Park Y."/>
            <person name="Li B."/>
            <person name="Tanaka Y."/>
            <person name="Predel R."/>
            <person name="Neupert S."/>
            <person name="Schachtner J."/>
            <person name="Verleyen P."/>
            <person name="Raible F."/>
            <person name="Bork P."/>
            <person name="Friedrich M."/>
            <person name="Walden K.K."/>
            <person name="Robertson H.M."/>
            <person name="Angeli S."/>
            <person name="Foret S."/>
            <person name="Bucher G."/>
            <person name="Schuetz S."/>
            <person name="Maleszka R."/>
            <person name="Wimmer E.A."/>
            <person name="Beeman R.W."/>
            <person name="Lorenzen M."/>
            <person name="Tomoyasu Y."/>
            <person name="Miller S.C."/>
            <person name="Grossmann D."/>
            <person name="Bucher G."/>
        </authorList>
    </citation>
    <scope>NUCLEOTIDE SEQUENCE [LARGE SCALE GENOMIC DNA]</scope>
    <source>
        <strain evidence="6 7">Georgia GA2</strain>
    </source>
</reference>
<name>D6WDT5_TRICA</name>
<dbReference type="OMA" id="SDIMPRH"/>
<keyword evidence="7" id="KW-1185">Reference proteome</keyword>
<dbReference type="Pfam" id="PF15684">
    <property type="entry name" value="AROS"/>
    <property type="match status" value="1"/>
</dbReference>
<proteinExistence type="inferred from homology"/>
<evidence type="ECO:0000256" key="4">
    <source>
        <dbReference type="ARBA" id="ARBA00023242"/>
    </source>
</evidence>
<accession>D6WDT5</accession>
<dbReference type="OrthoDB" id="6493910at2759"/>
<dbReference type="KEGG" id="tca:655186"/>
<sequence>MSSALVQKGLEIVDPDFRKQAKVKKSKNNTKDVFNLIPDELKITKNISRKGRKEKTGVLSTSKKLTVLEAKKTFKSKDEILKENLKKLKEIKNVCTIELDKETTEKIIQRAVTRRPVKEKKKRKKAQTTVFTEEDFKKFEEEYTG</sequence>
<dbReference type="PANTHER" id="PTHR31454">
    <property type="entry name" value="ACTIVE REGULATOR OF SIRT1"/>
    <property type="match status" value="1"/>
</dbReference>
<evidence type="ECO:0000256" key="3">
    <source>
        <dbReference type="ARBA" id="ARBA00016855"/>
    </source>
</evidence>
<dbReference type="Proteomes" id="UP000007266">
    <property type="component" value="Linkage group 3"/>
</dbReference>